<dbReference type="Proteomes" id="UP000012166">
    <property type="component" value="Unassembled WGS sequence"/>
</dbReference>
<reference evidence="1 2" key="1">
    <citation type="submission" date="2013-01" db="EMBL/GenBank/DDBJ databases">
        <authorList>
            <person name="Harkins D.M."/>
            <person name="Durkin A.S."/>
            <person name="Brinkac L.M."/>
            <person name="Haft D.H."/>
            <person name="Selengut J.D."/>
            <person name="Sanka R."/>
            <person name="DePew J."/>
            <person name="Purushe J."/>
            <person name="Hartskeerl R.A."/>
            <person name="Ahmed A."/>
            <person name="van der Linden H."/>
            <person name="Goris M.G.A."/>
            <person name="Vinetz J.M."/>
            <person name="Sutton G.G."/>
            <person name="Nierman W.C."/>
            <person name="Fouts D.E."/>
        </authorList>
    </citation>
    <scope>NUCLEOTIDE SEQUENCE [LARGE SCALE GENOMIC DNA]</scope>
    <source>
        <strain evidence="1 2">Brem 328</strain>
    </source>
</reference>
<evidence type="ECO:0000313" key="1">
    <source>
        <dbReference type="EMBL" id="EMN19090.1"/>
    </source>
</evidence>
<protein>
    <submittedName>
        <fullName evidence="1">Uncharacterized protein</fullName>
    </submittedName>
</protein>
<dbReference type="EMBL" id="AHMS02000005">
    <property type="protein sequence ID" value="EMN19090.1"/>
    <property type="molecule type" value="Genomic_DNA"/>
</dbReference>
<proteinExistence type="predicted"/>
<comment type="caution">
    <text evidence="1">The sequence shown here is derived from an EMBL/GenBank/DDBJ whole genome shotgun (WGS) entry which is preliminary data.</text>
</comment>
<gene>
    <name evidence="1" type="ORF">LEP1GSC056_1873</name>
</gene>
<evidence type="ECO:0000313" key="2">
    <source>
        <dbReference type="Proteomes" id="UP000012166"/>
    </source>
</evidence>
<dbReference type="AlphaFoldDB" id="A0ABC9SN84"/>
<name>A0ABC9SN84_LEPBO</name>
<accession>A0ABC9SN84</accession>
<sequence length="47" mass="5278">MIFLCFLSTSSFETGSKMDSKIEESWQLVIGGNVSFEWDGFRILLAG</sequence>
<organism evidence="1 2">
    <name type="scientific">Leptospira borgpetersenii str. Brem 328</name>
    <dbReference type="NCBI Taxonomy" id="1049780"/>
    <lineage>
        <taxon>Bacteria</taxon>
        <taxon>Pseudomonadati</taxon>
        <taxon>Spirochaetota</taxon>
        <taxon>Spirochaetia</taxon>
        <taxon>Leptospirales</taxon>
        <taxon>Leptospiraceae</taxon>
        <taxon>Leptospira</taxon>
    </lineage>
</organism>